<dbReference type="EMBL" id="PP511701">
    <property type="protein sequence ID" value="XCD06693.1"/>
    <property type="molecule type" value="Genomic_DNA"/>
</dbReference>
<sequence>MKIVIKRIESINRKGVNKDSGREWHIDVTNIISDVPFFDEKNEDNNKTVAFGAKDLVYQVGTTPSHEHFYKLGLDKLKGLLPLECEVELSQGMDNFGNPKPCITAVNFKKS</sequence>
<protein>
    <submittedName>
        <fullName evidence="2">Uncharacterized protein</fullName>
    </submittedName>
</protein>
<dbReference type="EMBL" id="PP511692">
    <property type="protein sequence ID" value="XCD06623.1"/>
    <property type="molecule type" value="Genomic_DNA"/>
</dbReference>
<accession>A0AAU8B2Z3</accession>
<organism evidence="2">
    <name type="scientific">Dulem virus 62</name>
    <dbReference type="NCBI Taxonomy" id="3145773"/>
    <lineage>
        <taxon>Viruses</taxon>
        <taxon>Monodnaviria</taxon>
        <taxon>Loebvirae</taxon>
        <taxon>Hofneiviricota</taxon>
        <taxon>Faserviricetes</taxon>
        <taxon>Tubulavirales</taxon>
        <taxon>Inoviridae</taxon>
        <taxon>Inovirus</taxon>
    </lineage>
</organism>
<evidence type="ECO:0000313" key="3">
    <source>
        <dbReference type="EMBL" id="XCD06693.1"/>
    </source>
</evidence>
<name>A0AAU8B2Z3_9VIRU</name>
<evidence type="ECO:0000313" key="1">
    <source>
        <dbReference type="EMBL" id="XCD05923.1"/>
    </source>
</evidence>
<proteinExistence type="predicted"/>
<dbReference type="EMBL" id="PP511609">
    <property type="protein sequence ID" value="XCD05923.1"/>
    <property type="molecule type" value="Genomic_DNA"/>
</dbReference>
<reference evidence="2" key="1">
    <citation type="submission" date="2024-03" db="EMBL/GenBank/DDBJ databases">
        <title>Diverse circular DNA viruses in blood, oral, and fecal samples of captive lemurs.</title>
        <authorList>
            <person name="Paietta E.N."/>
            <person name="Kraberger S."/>
            <person name="Lund M.C."/>
            <person name="Custer J.M."/>
            <person name="Vargas K.M."/>
            <person name="Ehmke E.E."/>
            <person name="Yoder A.D."/>
            <person name="Varsani A."/>
        </authorList>
    </citation>
    <scope>NUCLEOTIDE SEQUENCE</scope>
    <source>
        <strain evidence="1">Duke_24SS_13</strain>
        <strain evidence="2">Duke_25SF_104</strain>
        <strain evidence="3">Duke_25SS_57</strain>
    </source>
</reference>
<evidence type="ECO:0000313" key="2">
    <source>
        <dbReference type="EMBL" id="XCD06623.1"/>
    </source>
</evidence>